<keyword evidence="5 7" id="KW-1133">Transmembrane helix</keyword>
<dbReference type="Pfam" id="PF06808">
    <property type="entry name" value="DctM"/>
    <property type="match status" value="1"/>
</dbReference>
<feature type="transmembrane region" description="Helical" evidence="7">
    <location>
        <begin position="396"/>
        <end position="419"/>
    </location>
</feature>
<dbReference type="NCBIfam" id="TIGR00786">
    <property type="entry name" value="dctM"/>
    <property type="match status" value="1"/>
</dbReference>
<feature type="transmembrane region" description="Helical" evidence="7">
    <location>
        <begin position="211"/>
        <end position="233"/>
    </location>
</feature>
<proteinExistence type="predicted"/>
<reference evidence="9 10" key="1">
    <citation type="submission" date="2017-02" db="EMBL/GenBank/DDBJ databases">
        <authorList>
            <person name="Peterson S.W."/>
        </authorList>
    </citation>
    <scope>NUCLEOTIDE SEQUENCE [LARGE SCALE GENOMIC DNA]</scope>
    <source>
        <strain evidence="9 10">M1</strain>
    </source>
</reference>
<feature type="transmembrane region" description="Helical" evidence="7">
    <location>
        <begin position="168"/>
        <end position="190"/>
    </location>
</feature>
<dbReference type="AlphaFoldDB" id="A0A1T5M1C1"/>
<dbReference type="PANTHER" id="PTHR33362:SF4">
    <property type="entry name" value="2,3-DIKETO-L-GULONATE TRAP TRANSPORTER LARGE PERMEASE PROTEIN YIAN"/>
    <property type="match status" value="1"/>
</dbReference>
<feature type="transmembrane region" description="Helical" evidence="7">
    <location>
        <begin position="87"/>
        <end position="110"/>
    </location>
</feature>
<evidence type="ECO:0000256" key="2">
    <source>
        <dbReference type="ARBA" id="ARBA00022475"/>
    </source>
</evidence>
<feature type="transmembrane region" description="Helical" evidence="7">
    <location>
        <begin position="51"/>
        <end position="67"/>
    </location>
</feature>
<evidence type="ECO:0000313" key="9">
    <source>
        <dbReference type="EMBL" id="SKC82016.1"/>
    </source>
</evidence>
<evidence type="ECO:0000256" key="1">
    <source>
        <dbReference type="ARBA" id="ARBA00004429"/>
    </source>
</evidence>
<feature type="transmembrane region" description="Helical" evidence="7">
    <location>
        <begin position="357"/>
        <end position="384"/>
    </location>
</feature>
<dbReference type="InterPro" id="IPR010656">
    <property type="entry name" value="DctM"/>
</dbReference>
<dbReference type="EMBL" id="FUZT01000009">
    <property type="protein sequence ID" value="SKC82016.1"/>
    <property type="molecule type" value="Genomic_DNA"/>
</dbReference>
<feature type="transmembrane region" description="Helical" evidence="7">
    <location>
        <begin position="335"/>
        <end position="351"/>
    </location>
</feature>
<keyword evidence="4 7" id="KW-0812">Transmembrane</keyword>
<evidence type="ECO:0000313" key="10">
    <source>
        <dbReference type="Proteomes" id="UP000190285"/>
    </source>
</evidence>
<feature type="transmembrane region" description="Helical" evidence="7">
    <location>
        <begin position="312"/>
        <end position="328"/>
    </location>
</feature>
<evidence type="ECO:0000256" key="7">
    <source>
        <dbReference type="SAM" id="Phobius"/>
    </source>
</evidence>
<evidence type="ECO:0000259" key="8">
    <source>
        <dbReference type="Pfam" id="PF06808"/>
    </source>
</evidence>
<feature type="transmembrane region" description="Helical" evidence="7">
    <location>
        <begin position="270"/>
        <end position="292"/>
    </location>
</feature>
<keyword evidence="6 7" id="KW-0472">Membrane</keyword>
<evidence type="ECO:0000256" key="6">
    <source>
        <dbReference type="ARBA" id="ARBA00023136"/>
    </source>
</evidence>
<feature type="transmembrane region" description="Helical" evidence="7">
    <location>
        <begin position="239"/>
        <end position="258"/>
    </location>
</feature>
<feature type="transmembrane region" description="Helical" evidence="7">
    <location>
        <begin position="131"/>
        <end position="156"/>
    </location>
</feature>
<protein>
    <submittedName>
        <fullName evidence="9">TRAP transporter, DctM subunit</fullName>
    </submittedName>
</protein>
<dbReference type="InterPro" id="IPR004681">
    <property type="entry name" value="TRAP_DctM"/>
</dbReference>
<feature type="domain" description="TRAP C4-dicarboxylate transport system permease DctM subunit" evidence="8">
    <location>
        <begin position="6"/>
        <end position="415"/>
    </location>
</feature>
<evidence type="ECO:0000256" key="3">
    <source>
        <dbReference type="ARBA" id="ARBA00022519"/>
    </source>
</evidence>
<evidence type="ECO:0000256" key="4">
    <source>
        <dbReference type="ARBA" id="ARBA00022692"/>
    </source>
</evidence>
<dbReference type="PANTHER" id="PTHR33362">
    <property type="entry name" value="SIALIC ACID TRAP TRANSPORTER PERMEASE PROTEIN SIAT-RELATED"/>
    <property type="match status" value="1"/>
</dbReference>
<keyword evidence="3" id="KW-0997">Cell inner membrane</keyword>
<accession>A0A1T5M1C1</accession>
<dbReference type="GO" id="GO:0005886">
    <property type="term" value="C:plasma membrane"/>
    <property type="evidence" value="ECO:0007669"/>
    <property type="project" value="UniProtKB-SubCell"/>
</dbReference>
<evidence type="ECO:0000256" key="5">
    <source>
        <dbReference type="ARBA" id="ARBA00022989"/>
    </source>
</evidence>
<dbReference type="Proteomes" id="UP000190285">
    <property type="component" value="Unassembled WGS sequence"/>
</dbReference>
<organism evidence="9 10">
    <name type="scientific">Maledivibacter halophilus</name>
    <dbReference type="NCBI Taxonomy" id="36842"/>
    <lineage>
        <taxon>Bacteria</taxon>
        <taxon>Bacillati</taxon>
        <taxon>Bacillota</taxon>
        <taxon>Clostridia</taxon>
        <taxon>Peptostreptococcales</taxon>
        <taxon>Caminicellaceae</taxon>
        <taxon>Maledivibacter</taxon>
    </lineage>
</organism>
<dbReference type="GO" id="GO:0022857">
    <property type="term" value="F:transmembrane transporter activity"/>
    <property type="evidence" value="ECO:0007669"/>
    <property type="project" value="TreeGrafter"/>
</dbReference>
<name>A0A1T5M1C1_9FIRM</name>
<keyword evidence="10" id="KW-1185">Reference proteome</keyword>
<dbReference type="PIRSF" id="PIRSF006066">
    <property type="entry name" value="HI0050"/>
    <property type="match status" value="1"/>
</dbReference>
<sequence>MIILAITFTILLIIGMPVAFAVGISTLFFFISEGVPFQIIAQKMVSSTQSFSLLAVPFFVLAGNLMNETGITKRLIKFSTVLTGHMYGGLAQVSIVLSTLMGGISGSATADAAMESRILGPDMEKRGYSRGFTAAILAMGGLITSTIPPSIGLILYGVTGEVSIGRLFLAGIVPGVLLMIVFMTTVNVISRKRKYARETEKRPTFIEILKGLVENLWALLFPVILIVGIRFGIFTPSEAGAFAVVYAFIIGMFVYKELTMKKMINVLKQTAVDLAVIMLIIICSNAFGYALVTGRIPQTLADLIINVSSNSYVVLFIILAFVFIVGMFMEATANVLILTPIFLPIITNLGFDPVHFGILFMILVTMGGMTPPIGVTMYTTCSILGCPIETYTKESILFLGAVIVLLGILAFFPQIVLFLPNMVFG</sequence>
<keyword evidence="2" id="KW-1003">Cell membrane</keyword>
<dbReference type="STRING" id="36842.SAMN02194393_03697"/>
<gene>
    <name evidence="9" type="ORF">SAMN02194393_03697</name>
</gene>
<dbReference type="RefSeq" id="WP_079493577.1">
    <property type="nucleotide sequence ID" value="NZ_FUZT01000009.1"/>
</dbReference>
<feature type="transmembrane region" description="Helical" evidence="7">
    <location>
        <begin position="6"/>
        <end position="31"/>
    </location>
</feature>
<dbReference type="OrthoDB" id="9772674at2"/>
<comment type="subcellular location">
    <subcellularLocation>
        <location evidence="1">Cell inner membrane</location>
        <topology evidence="1">Multi-pass membrane protein</topology>
    </subcellularLocation>
</comment>